<reference evidence="1" key="2">
    <citation type="journal article" date="2023" name="BMC Genomics">
        <title>Pest status, molecular evolution, and epigenetic factors derived from the genome assembly of Frankliniella fusca, a thysanopteran phytovirus vector.</title>
        <authorList>
            <person name="Catto M.A."/>
            <person name="Labadie P.E."/>
            <person name="Jacobson A.L."/>
            <person name="Kennedy G.G."/>
            <person name="Srinivasan R."/>
            <person name="Hunt B.G."/>
        </authorList>
    </citation>
    <scope>NUCLEOTIDE SEQUENCE</scope>
    <source>
        <strain evidence="1">PL_HMW_Pooled</strain>
    </source>
</reference>
<dbReference type="AlphaFoldDB" id="A0AAE1HUY5"/>
<sequence length="95" mass="10815">MYKIIAVTLFWPIIGPERSVVPFGPILSRNSHRTVRCNAADYLLVDFVPLQGLVSTPLTINHLEARLAYRVVPKRSVTWIQRGFHVDALIYRGRG</sequence>
<dbReference type="Proteomes" id="UP001219518">
    <property type="component" value="Unassembled WGS sequence"/>
</dbReference>
<comment type="caution">
    <text evidence="1">The sequence shown here is derived from an EMBL/GenBank/DDBJ whole genome shotgun (WGS) entry which is preliminary data.</text>
</comment>
<protein>
    <submittedName>
        <fullName evidence="1">Iron-sulfur cluster carrier protein</fullName>
    </submittedName>
</protein>
<dbReference type="EMBL" id="JAHWGI010001285">
    <property type="protein sequence ID" value="KAK3927286.1"/>
    <property type="molecule type" value="Genomic_DNA"/>
</dbReference>
<gene>
    <name evidence="1" type="ORF">KUF71_015570</name>
</gene>
<evidence type="ECO:0000313" key="1">
    <source>
        <dbReference type="EMBL" id="KAK3927286.1"/>
    </source>
</evidence>
<organism evidence="1 2">
    <name type="scientific">Frankliniella fusca</name>
    <dbReference type="NCBI Taxonomy" id="407009"/>
    <lineage>
        <taxon>Eukaryota</taxon>
        <taxon>Metazoa</taxon>
        <taxon>Ecdysozoa</taxon>
        <taxon>Arthropoda</taxon>
        <taxon>Hexapoda</taxon>
        <taxon>Insecta</taxon>
        <taxon>Pterygota</taxon>
        <taxon>Neoptera</taxon>
        <taxon>Paraneoptera</taxon>
        <taxon>Thysanoptera</taxon>
        <taxon>Terebrantia</taxon>
        <taxon>Thripoidea</taxon>
        <taxon>Thripidae</taxon>
        <taxon>Frankliniella</taxon>
    </lineage>
</organism>
<proteinExistence type="predicted"/>
<keyword evidence="2" id="KW-1185">Reference proteome</keyword>
<evidence type="ECO:0000313" key="2">
    <source>
        <dbReference type="Proteomes" id="UP001219518"/>
    </source>
</evidence>
<accession>A0AAE1HUY5</accession>
<name>A0AAE1HUY5_9NEOP</name>
<reference evidence="1" key="1">
    <citation type="submission" date="2021-07" db="EMBL/GenBank/DDBJ databases">
        <authorList>
            <person name="Catto M.A."/>
            <person name="Jacobson A."/>
            <person name="Kennedy G."/>
            <person name="Labadie P."/>
            <person name="Hunt B.G."/>
            <person name="Srinivasan R."/>
        </authorList>
    </citation>
    <scope>NUCLEOTIDE SEQUENCE</scope>
    <source>
        <strain evidence="1">PL_HMW_Pooled</strain>
        <tissue evidence="1">Head</tissue>
    </source>
</reference>